<evidence type="ECO:0000313" key="1">
    <source>
        <dbReference type="EMBL" id="SCV03561.1"/>
    </source>
</evidence>
<accession>A0A1G4KGR9</accession>
<evidence type="ECO:0000313" key="2">
    <source>
        <dbReference type="Proteomes" id="UP000189911"/>
    </source>
</evidence>
<reference evidence="2" key="1">
    <citation type="submission" date="2016-03" db="EMBL/GenBank/DDBJ databases">
        <authorList>
            <person name="Devillers Hugo."/>
        </authorList>
    </citation>
    <scope>NUCLEOTIDE SEQUENCE [LARGE SCALE GENOMIC DNA]</scope>
</reference>
<sequence>MKRGISTSISLLAKRKTQDLQNTLKFLAQTNKTTTISSLFEKQGTEAVHVQKVVDLLNHDLPDGEFHRRRVDAHYDILMSRLKHVVEKSVAQTGIEDSWSKLKYNLQERLSKCHSSEQLYGLLLELQVANKLTSAALTKIIMNRNFTHLNQVRDNLPGFSHELELAAMLSYRLRGPEASTLFEQYTKRWTSEWHDLAPMAQKLVWKCDYRQSGIALVSQRVREIRGWSAADSIGLYQTLYSVAYQLPSLQDHRLTKVQHLFVASLKALSLGICDSESARKMCLATVRASVENRLSSDCLQTKQDTGISVYQYRFMRRLDDILQLSARDPVISSQARNQIQDVMNTLHREEEQARSQMVLKFI</sequence>
<proteinExistence type="predicted"/>
<protein>
    <submittedName>
        <fullName evidence="1">LANO_0G04874g1_1</fullName>
    </submittedName>
</protein>
<name>A0A1G4KGR9_9SACH</name>
<organism evidence="1 2">
    <name type="scientific">Lachancea nothofagi CBS 11611</name>
    <dbReference type="NCBI Taxonomy" id="1266666"/>
    <lineage>
        <taxon>Eukaryota</taxon>
        <taxon>Fungi</taxon>
        <taxon>Dikarya</taxon>
        <taxon>Ascomycota</taxon>
        <taxon>Saccharomycotina</taxon>
        <taxon>Saccharomycetes</taxon>
        <taxon>Saccharomycetales</taxon>
        <taxon>Saccharomycetaceae</taxon>
        <taxon>Lachancea</taxon>
    </lineage>
</organism>
<keyword evidence="2" id="KW-1185">Reference proteome</keyword>
<dbReference type="AlphaFoldDB" id="A0A1G4KGR9"/>
<gene>
    <name evidence="1" type="ORF">LANO_0G04874G</name>
</gene>
<dbReference type="Proteomes" id="UP000189911">
    <property type="component" value="Chromosome G"/>
</dbReference>
<dbReference type="EMBL" id="LT598453">
    <property type="protein sequence ID" value="SCV03561.1"/>
    <property type="molecule type" value="Genomic_DNA"/>
</dbReference>
<dbReference type="OrthoDB" id="4051837at2759"/>